<reference evidence="3 4" key="2">
    <citation type="journal article" date="2016" name="Genome Announc.">
        <title>Fully Closed Genome Sequences of Five Type Strains of the Genus Cronobacter and One Cronobacter sakazakii Strain.</title>
        <authorList>
            <person name="Moine D."/>
            <person name="Kassam M."/>
            <person name="Baert L."/>
            <person name="Tang Y."/>
            <person name="Barretto C."/>
            <person name="Ngom Bru C."/>
            <person name="Klijn A."/>
            <person name="Descombes P."/>
        </authorList>
    </citation>
    <scope>NUCLEOTIDE SEQUENCE [LARGE SCALE GENOMIC DNA]</scope>
    <source>
        <strain evidence="3 4">LMG 26250</strain>
    </source>
</reference>
<organism evidence="3 4">
    <name type="scientific">Cronobacter condimenti 1330</name>
    <dbReference type="NCBI Taxonomy" id="1073999"/>
    <lineage>
        <taxon>Bacteria</taxon>
        <taxon>Pseudomonadati</taxon>
        <taxon>Pseudomonadota</taxon>
        <taxon>Gammaproteobacteria</taxon>
        <taxon>Enterobacterales</taxon>
        <taxon>Enterobacteriaceae</taxon>
        <taxon>Cronobacter</taxon>
    </lineage>
</organism>
<evidence type="ECO:0000256" key="2">
    <source>
        <dbReference type="ARBA" id="ARBA00022840"/>
    </source>
</evidence>
<evidence type="ECO:0000313" key="4">
    <source>
        <dbReference type="Proteomes" id="UP000067320"/>
    </source>
</evidence>
<protein>
    <submittedName>
        <fullName evidence="3">ATPase</fullName>
    </submittedName>
</protein>
<dbReference type="EMBL" id="CP012264">
    <property type="protein sequence ID" value="ALB61841.1"/>
    <property type="molecule type" value="Genomic_DNA"/>
</dbReference>
<keyword evidence="2" id="KW-0067">ATP-binding</keyword>
<gene>
    <name evidence="3" type="ORF">AFK62_04715</name>
</gene>
<dbReference type="InterPro" id="IPR005654">
    <property type="entry name" value="ATPase_AFG1-like"/>
</dbReference>
<accession>A0ABM5VBH5</accession>
<dbReference type="SUPFAM" id="SSF52540">
    <property type="entry name" value="P-loop containing nucleoside triphosphate hydrolases"/>
    <property type="match status" value="1"/>
</dbReference>
<sequence length="342" mass="38210">MAGNAAPFSFCEVMQTRAQENALLLDGDQRQLIAALDTRAASLLTTPARFAGLYVWGRPGRGKSFIVDNFYASLPVASKKRAHFHDFFRELHQRMMHQPLEAALRAQIGDARLLCFDEFHLHDPGDAMLAKKLLEVALAMHITLILTSNYSPRELLSHPLYHELFVPSIALIEREMTIFALNGERDYRLTAGSDAGLFSQGAWLRPGTATQREAYHLPTARGEFPVTAGYHTFYAASPPDTMLHFRFSALCEAPTAVMDYLTLCESYSCWFIDAVPLLARVNPAAQQRFINLIDVLYDKQCQVFITSAYSVADIIDGVARDDIGRTASRLGQLPLIDEHVTD</sequence>
<keyword evidence="4" id="KW-1185">Reference proteome</keyword>
<dbReference type="NCBIfam" id="NF040713">
    <property type="entry name" value="ZapE"/>
    <property type="match status" value="1"/>
</dbReference>
<dbReference type="InterPro" id="IPR027417">
    <property type="entry name" value="P-loop_NTPase"/>
</dbReference>
<dbReference type="RefSeq" id="WP_053531739.1">
    <property type="nucleotide sequence ID" value="NZ_CP012264.1"/>
</dbReference>
<keyword evidence="1" id="KW-0547">Nucleotide-binding</keyword>
<proteinExistence type="predicted"/>
<reference evidence="4" key="1">
    <citation type="submission" date="2015-09" db="EMBL/GenBank/DDBJ databases">
        <title>Cronobacter genome sequencing and assembly.</title>
        <authorList>
            <person name="Descombes P."/>
            <person name="Baert L."/>
            <person name="Ngom-Bru C."/>
            <person name="Barretto C."/>
        </authorList>
    </citation>
    <scope>NUCLEOTIDE SEQUENCE [LARGE SCALE GENOMIC DNA]</scope>
    <source>
        <strain evidence="4">LMG 26250</strain>
    </source>
</reference>
<dbReference type="Proteomes" id="UP000067320">
    <property type="component" value="Chromosome"/>
</dbReference>
<evidence type="ECO:0000313" key="3">
    <source>
        <dbReference type="EMBL" id="ALB61841.1"/>
    </source>
</evidence>
<dbReference type="PANTHER" id="PTHR12169">
    <property type="entry name" value="ATPASE N2B"/>
    <property type="match status" value="1"/>
</dbReference>
<dbReference type="Gene3D" id="3.40.50.300">
    <property type="entry name" value="P-loop containing nucleotide triphosphate hydrolases"/>
    <property type="match status" value="1"/>
</dbReference>
<dbReference type="PANTHER" id="PTHR12169:SF6">
    <property type="entry name" value="AFG1-LIKE ATPASE"/>
    <property type="match status" value="1"/>
</dbReference>
<name>A0ABM5VBH5_9ENTR</name>
<evidence type="ECO:0000256" key="1">
    <source>
        <dbReference type="ARBA" id="ARBA00022741"/>
    </source>
</evidence>
<dbReference type="Pfam" id="PF03969">
    <property type="entry name" value="AFG1_ATPase"/>
    <property type="match status" value="1"/>
</dbReference>